<dbReference type="InterPro" id="IPR029063">
    <property type="entry name" value="SAM-dependent_MTases_sf"/>
</dbReference>
<dbReference type="EMBL" id="PFBC01000033">
    <property type="protein sequence ID" value="PIR87910.1"/>
    <property type="molecule type" value="Genomic_DNA"/>
</dbReference>
<dbReference type="Pfam" id="PF08241">
    <property type="entry name" value="Methyltransf_11"/>
    <property type="match status" value="1"/>
</dbReference>
<dbReference type="SUPFAM" id="SSF53335">
    <property type="entry name" value="S-adenosyl-L-methionine-dependent methyltransferases"/>
    <property type="match status" value="1"/>
</dbReference>
<evidence type="ECO:0000313" key="2">
    <source>
        <dbReference type="EMBL" id="PIR87910.1"/>
    </source>
</evidence>
<dbReference type="InterPro" id="IPR013216">
    <property type="entry name" value="Methyltransf_11"/>
</dbReference>
<name>A0A2H0UND7_9BACT</name>
<sequence>MPINEYKKFYENINREKYASGKDLSKDFFYKELSGFIKKYGLENEKALEVGSGNGKYQDIVGDYTGADISESLSNFYRKKYVVLEENGKYPFPDQNFDLIFTNSVFEHIPNIDFALKETLRVLKNKGYLFFHMAWQARPWAAGGYAVRPYSDFDFKGKLIKALIPLRENLFFRICLVMPKRIIWALAFFLDRDNFRNELKYKKLKPNYGTYWSSDSDACNSVDPFAMILYFKANNCKIMNYPGLWKAFFVRSGILMVSKNI</sequence>
<organism evidence="2 3">
    <name type="scientific">Candidatus Harrisonbacteria bacterium CG10_big_fil_rev_8_21_14_0_10_45_28</name>
    <dbReference type="NCBI Taxonomy" id="1974586"/>
    <lineage>
        <taxon>Bacteria</taxon>
        <taxon>Candidatus Harrisoniibacteriota</taxon>
    </lineage>
</organism>
<dbReference type="Gene3D" id="3.40.50.150">
    <property type="entry name" value="Vaccinia Virus protein VP39"/>
    <property type="match status" value="1"/>
</dbReference>
<accession>A0A2H0UND7</accession>
<evidence type="ECO:0000313" key="3">
    <source>
        <dbReference type="Proteomes" id="UP000230903"/>
    </source>
</evidence>
<dbReference type="GO" id="GO:0008757">
    <property type="term" value="F:S-adenosylmethionine-dependent methyltransferase activity"/>
    <property type="evidence" value="ECO:0007669"/>
    <property type="project" value="InterPro"/>
</dbReference>
<comment type="caution">
    <text evidence="2">The sequence shown here is derived from an EMBL/GenBank/DDBJ whole genome shotgun (WGS) entry which is preliminary data.</text>
</comment>
<dbReference type="AlphaFoldDB" id="A0A2H0UND7"/>
<feature type="domain" description="Methyltransferase type 11" evidence="1">
    <location>
        <begin position="48"/>
        <end position="131"/>
    </location>
</feature>
<protein>
    <recommendedName>
        <fullName evidence="1">Methyltransferase type 11 domain-containing protein</fullName>
    </recommendedName>
</protein>
<dbReference type="CDD" id="cd02440">
    <property type="entry name" value="AdoMet_MTases"/>
    <property type="match status" value="1"/>
</dbReference>
<evidence type="ECO:0000259" key="1">
    <source>
        <dbReference type="Pfam" id="PF08241"/>
    </source>
</evidence>
<gene>
    <name evidence="2" type="ORF">COU10_02025</name>
</gene>
<proteinExistence type="predicted"/>
<reference evidence="3" key="1">
    <citation type="submission" date="2017-09" db="EMBL/GenBank/DDBJ databases">
        <title>Depth-based differentiation of microbial function through sediment-hosted aquifers and enrichment of novel symbionts in the deep terrestrial subsurface.</title>
        <authorList>
            <person name="Probst A.J."/>
            <person name="Ladd B."/>
            <person name="Jarett J.K."/>
            <person name="Geller-Mcgrath D.E."/>
            <person name="Sieber C.M.K."/>
            <person name="Emerson J.B."/>
            <person name="Anantharaman K."/>
            <person name="Thomas B.C."/>
            <person name="Malmstrom R."/>
            <person name="Stieglmeier M."/>
            <person name="Klingl A."/>
            <person name="Woyke T."/>
            <person name="Ryan C.M."/>
            <person name="Banfield J.F."/>
        </authorList>
    </citation>
    <scope>NUCLEOTIDE SEQUENCE [LARGE SCALE GENOMIC DNA]</scope>
</reference>
<dbReference type="Proteomes" id="UP000230903">
    <property type="component" value="Unassembled WGS sequence"/>
</dbReference>